<evidence type="ECO:0000256" key="6">
    <source>
        <dbReference type="ARBA" id="ARBA00022679"/>
    </source>
</evidence>
<evidence type="ECO:0000256" key="11">
    <source>
        <dbReference type="ARBA" id="ARBA00048540"/>
    </source>
</evidence>
<comment type="cofactor">
    <cofactor evidence="1">
        <name>Mg(2+)</name>
        <dbReference type="ChEBI" id="CHEBI:18420"/>
    </cofactor>
</comment>
<dbReference type="SUPFAM" id="SSF143631">
    <property type="entry name" value="ApbE-like"/>
    <property type="match status" value="1"/>
</dbReference>
<evidence type="ECO:0000313" key="14">
    <source>
        <dbReference type="Proteomes" id="UP001203338"/>
    </source>
</evidence>
<keyword evidence="7 12" id="KW-0479">Metal-binding</keyword>
<keyword evidence="9 12" id="KW-0460">Magnesium</keyword>
<evidence type="ECO:0000256" key="4">
    <source>
        <dbReference type="ARBA" id="ARBA00016337"/>
    </source>
</evidence>
<dbReference type="GO" id="GO:0016740">
    <property type="term" value="F:transferase activity"/>
    <property type="evidence" value="ECO:0007669"/>
    <property type="project" value="UniProtKB-KW"/>
</dbReference>
<dbReference type="EMBL" id="JAMFLX010000008">
    <property type="protein sequence ID" value="MCL6269823.1"/>
    <property type="molecule type" value="Genomic_DNA"/>
</dbReference>
<comment type="caution">
    <text evidence="13">The sequence shown here is derived from an EMBL/GenBank/DDBJ whole genome shotgun (WGS) entry which is preliminary data.</text>
</comment>
<evidence type="ECO:0000256" key="7">
    <source>
        <dbReference type="ARBA" id="ARBA00022723"/>
    </source>
</evidence>
<evidence type="ECO:0000256" key="9">
    <source>
        <dbReference type="ARBA" id="ARBA00022842"/>
    </source>
</evidence>
<dbReference type="InterPro" id="IPR024932">
    <property type="entry name" value="ApbE"/>
</dbReference>
<gene>
    <name evidence="13" type="ORF">M3P05_07700</name>
</gene>
<proteinExistence type="inferred from homology"/>
<organism evidence="13 14">
    <name type="scientific">Parendozoicomonas callyspongiae</name>
    <dbReference type="NCBI Taxonomy" id="2942213"/>
    <lineage>
        <taxon>Bacteria</taxon>
        <taxon>Pseudomonadati</taxon>
        <taxon>Pseudomonadota</taxon>
        <taxon>Gammaproteobacteria</taxon>
        <taxon>Oceanospirillales</taxon>
        <taxon>Endozoicomonadaceae</taxon>
        <taxon>Parendozoicomonas</taxon>
    </lineage>
</organism>
<evidence type="ECO:0000256" key="1">
    <source>
        <dbReference type="ARBA" id="ARBA00001946"/>
    </source>
</evidence>
<evidence type="ECO:0000313" key="13">
    <source>
        <dbReference type="EMBL" id="MCL6269823.1"/>
    </source>
</evidence>
<reference evidence="13 14" key="1">
    <citation type="submission" date="2022-05" db="EMBL/GenBank/DDBJ databases">
        <authorList>
            <person name="Park J.-S."/>
        </authorList>
    </citation>
    <scope>NUCLEOTIDE SEQUENCE [LARGE SCALE GENOMIC DNA]</scope>
    <source>
        <strain evidence="13 14">2012CJ34-2</strain>
    </source>
</reference>
<keyword evidence="14" id="KW-1185">Reference proteome</keyword>
<sequence>MSKRSLFAVAAVLCVVAVVRFSGVLKSPYIAEAGGPTMGTSWSAKYVAVDTPEPEVQDAIAEALEAVNVRMSTYRKDSELMELNRAPVGQPYSVSEQLFRLVEQGQTISELSDGAYDITVGALVNLWGFGRGKGATENLPENLDAASEQAFSKWLEKGRVSQIPTATDIDQAKQKVGYRSLILDRKNRTITKEKPVFIDLSSIAKGYGVDEAALAIEALGIDSYMLEVGGEIRLRGVKPDGESWKIAVREPVLESKVNTIVSMDNKGIATSGDYLQYIEVDGVHYSHLIDARTGYPEKHRLASVAVINDDTGLADAWATAFMILGEKAGPRVADKAGVDALFIYHTDKGFQSMGTGKFSSYIVGK</sequence>
<keyword evidence="5 12" id="KW-0285">Flavoprotein</keyword>
<keyword evidence="8 12" id="KW-0274">FAD</keyword>
<dbReference type="EC" id="2.7.1.180" evidence="3 12"/>
<accession>A0ABT0PEL7</accession>
<keyword evidence="6 12" id="KW-0808">Transferase</keyword>
<evidence type="ECO:0000256" key="3">
    <source>
        <dbReference type="ARBA" id="ARBA00011955"/>
    </source>
</evidence>
<evidence type="ECO:0000256" key="5">
    <source>
        <dbReference type="ARBA" id="ARBA00022630"/>
    </source>
</evidence>
<dbReference type="Gene3D" id="3.10.520.10">
    <property type="entry name" value="ApbE-like domains"/>
    <property type="match status" value="1"/>
</dbReference>
<evidence type="ECO:0000256" key="8">
    <source>
        <dbReference type="ARBA" id="ARBA00022827"/>
    </source>
</evidence>
<evidence type="ECO:0000256" key="12">
    <source>
        <dbReference type="PIRNR" id="PIRNR006268"/>
    </source>
</evidence>
<dbReference type="RefSeq" id="WP_249698916.1">
    <property type="nucleotide sequence ID" value="NZ_JAMFLX010000008.1"/>
</dbReference>
<name>A0ABT0PEL7_9GAMM</name>
<comment type="catalytic activity">
    <reaction evidence="11 12">
        <text>L-threonyl-[protein] + FAD = FMN-L-threonyl-[protein] + AMP + H(+)</text>
        <dbReference type="Rhea" id="RHEA:36847"/>
        <dbReference type="Rhea" id="RHEA-COMP:11060"/>
        <dbReference type="Rhea" id="RHEA-COMP:11061"/>
        <dbReference type="ChEBI" id="CHEBI:15378"/>
        <dbReference type="ChEBI" id="CHEBI:30013"/>
        <dbReference type="ChEBI" id="CHEBI:57692"/>
        <dbReference type="ChEBI" id="CHEBI:74257"/>
        <dbReference type="ChEBI" id="CHEBI:456215"/>
        <dbReference type="EC" id="2.7.1.180"/>
    </reaction>
</comment>
<protein>
    <recommendedName>
        <fullName evidence="4 12">FAD:protein FMN transferase</fullName>
        <ecNumber evidence="3 12">2.7.1.180</ecNumber>
    </recommendedName>
    <alternativeName>
        <fullName evidence="10 12">Flavin transferase</fullName>
    </alternativeName>
</protein>
<dbReference type="InterPro" id="IPR003374">
    <property type="entry name" value="ApbE-like_sf"/>
</dbReference>
<evidence type="ECO:0000256" key="2">
    <source>
        <dbReference type="ARBA" id="ARBA00008282"/>
    </source>
</evidence>
<dbReference type="Pfam" id="PF02424">
    <property type="entry name" value="ApbE"/>
    <property type="match status" value="1"/>
</dbReference>
<evidence type="ECO:0000256" key="10">
    <source>
        <dbReference type="ARBA" id="ARBA00031306"/>
    </source>
</evidence>
<comment type="similarity">
    <text evidence="2 12">Belongs to the ApbE family.</text>
</comment>
<dbReference type="PANTHER" id="PTHR30040:SF2">
    <property type="entry name" value="FAD:PROTEIN FMN TRANSFERASE"/>
    <property type="match status" value="1"/>
</dbReference>
<dbReference type="PIRSF" id="PIRSF006268">
    <property type="entry name" value="ApbE"/>
    <property type="match status" value="1"/>
</dbReference>
<dbReference type="Proteomes" id="UP001203338">
    <property type="component" value="Unassembled WGS sequence"/>
</dbReference>
<dbReference type="PANTHER" id="PTHR30040">
    <property type="entry name" value="THIAMINE BIOSYNTHESIS LIPOPROTEIN APBE"/>
    <property type="match status" value="1"/>
</dbReference>